<dbReference type="PANTHER" id="PTHR10859">
    <property type="entry name" value="GLYCOSYL TRANSFERASE"/>
    <property type="match status" value="1"/>
</dbReference>
<dbReference type="InterPro" id="IPR029044">
    <property type="entry name" value="Nucleotide-diphossugar_trans"/>
</dbReference>
<keyword evidence="2" id="KW-0808">Transferase</keyword>
<evidence type="ECO:0000259" key="1">
    <source>
        <dbReference type="Pfam" id="PF00535"/>
    </source>
</evidence>
<name>A0A0G0N0E1_9BACT</name>
<dbReference type="EMBL" id="LBWK01000001">
    <property type="protein sequence ID" value="KKR06291.1"/>
    <property type="molecule type" value="Genomic_DNA"/>
</dbReference>
<accession>A0A0G0N0E1</accession>
<protein>
    <submittedName>
        <fullName evidence="2">Glycosyl transferase family 2</fullName>
    </submittedName>
</protein>
<dbReference type="GO" id="GO:0016740">
    <property type="term" value="F:transferase activity"/>
    <property type="evidence" value="ECO:0007669"/>
    <property type="project" value="UniProtKB-KW"/>
</dbReference>
<organism evidence="2 3">
    <name type="scientific">candidate division WS6 bacterium GW2011_GWF2_39_15</name>
    <dbReference type="NCBI Taxonomy" id="1619100"/>
    <lineage>
        <taxon>Bacteria</taxon>
        <taxon>Candidatus Dojkabacteria</taxon>
    </lineage>
</organism>
<dbReference type="Gene3D" id="3.90.550.10">
    <property type="entry name" value="Spore Coat Polysaccharide Biosynthesis Protein SpsA, Chain A"/>
    <property type="match status" value="1"/>
</dbReference>
<reference evidence="2 3" key="1">
    <citation type="journal article" date="2015" name="Nature">
        <title>rRNA introns, odd ribosomes, and small enigmatic genomes across a large radiation of phyla.</title>
        <authorList>
            <person name="Brown C.T."/>
            <person name="Hug L.A."/>
            <person name="Thomas B.C."/>
            <person name="Sharon I."/>
            <person name="Castelle C.J."/>
            <person name="Singh A."/>
            <person name="Wilkins M.J."/>
            <person name="Williams K.H."/>
            <person name="Banfield J.F."/>
        </authorList>
    </citation>
    <scope>NUCLEOTIDE SEQUENCE [LARGE SCALE GENOMIC DNA]</scope>
</reference>
<dbReference type="STRING" id="1619100.UT34_C0001G0331"/>
<dbReference type="GO" id="GO:0006487">
    <property type="term" value="P:protein N-linked glycosylation"/>
    <property type="evidence" value="ECO:0007669"/>
    <property type="project" value="TreeGrafter"/>
</dbReference>
<dbReference type="Pfam" id="PF00535">
    <property type="entry name" value="Glycos_transf_2"/>
    <property type="match status" value="1"/>
</dbReference>
<gene>
    <name evidence="2" type="ORF">UT34_C0001G0331</name>
</gene>
<proteinExistence type="predicted"/>
<dbReference type="SUPFAM" id="SSF53448">
    <property type="entry name" value="Nucleotide-diphospho-sugar transferases"/>
    <property type="match status" value="1"/>
</dbReference>
<feature type="domain" description="Glycosyltransferase 2-like" evidence="1">
    <location>
        <begin position="5"/>
        <end position="175"/>
    </location>
</feature>
<dbReference type="Proteomes" id="UP000034799">
    <property type="component" value="Unassembled WGS sequence"/>
</dbReference>
<evidence type="ECO:0000313" key="3">
    <source>
        <dbReference type="Proteomes" id="UP000034799"/>
    </source>
</evidence>
<evidence type="ECO:0000313" key="2">
    <source>
        <dbReference type="EMBL" id="KKR06291.1"/>
    </source>
</evidence>
<sequence length="259" mass="29687">MKDLTVIIPAYNEEKRIRPTLMELGKYFSKSSIECEVIVVVNNSTDNTVDVVKEVAKSYEFIKVMNIKGYTGKGGAIARGVKIGKGKYVAYQDADGSSSIKDLVKGFNMLKKNPELDLVMGSRYMRKSEISGDMPVYRFVLSRMFNVAVRTLFGLKFADTQCAVKVMKRHVAKKLMKILVANKWTVDVNLLIDSKFNGFKVREFPIKWIYKAESKLNFRKAFKEVSLELAKLKMYQLKKSFSKIRYNYSRANLNSMKND</sequence>
<dbReference type="InterPro" id="IPR001173">
    <property type="entry name" value="Glyco_trans_2-like"/>
</dbReference>
<dbReference type="PANTHER" id="PTHR10859:SF91">
    <property type="entry name" value="DOLICHYL-PHOSPHATE BETA-GLUCOSYLTRANSFERASE"/>
    <property type="match status" value="1"/>
</dbReference>
<comment type="caution">
    <text evidence="2">The sequence shown here is derived from an EMBL/GenBank/DDBJ whole genome shotgun (WGS) entry which is preliminary data.</text>
</comment>
<dbReference type="AlphaFoldDB" id="A0A0G0N0E1"/>